<dbReference type="RefSeq" id="WP_070101297.1">
    <property type="nucleotide sequence ID" value="NZ_CP081916.1"/>
</dbReference>
<dbReference type="PATRIC" id="fig|818.29.peg.1108"/>
<proteinExistence type="predicted"/>
<name>A0A174GKB4_9BACE</name>
<evidence type="ECO:0008006" key="3">
    <source>
        <dbReference type="Google" id="ProtNLM"/>
    </source>
</evidence>
<dbReference type="Proteomes" id="UP000095606">
    <property type="component" value="Unassembled WGS sequence"/>
</dbReference>
<dbReference type="GeneID" id="69590359"/>
<protein>
    <recommendedName>
        <fullName evidence="3">ParB/Sulfiredoxin domain-containing protein</fullName>
    </recommendedName>
</protein>
<evidence type="ECO:0000313" key="2">
    <source>
        <dbReference type="Proteomes" id="UP000095606"/>
    </source>
</evidence>
<accession>A0A174GKB4</accession>
<gene>
    <name evidence="1" type="ORF">ERS852461_00685</name>
</gene>
<organism evidence="1 2">
    <name type="scientific">Bacteroides faecis</name>
    <dbReference type="NCBI Taxonomy" id="674529"/>
    <lineage>
        <taxon>Bacteria</taxon>
        <taxon>Pseudomonadati</taxon>
        <taxon>Bacteroidota</taxon>
        <taxon>Bacteroidia</taxon>
        <taxon>Bacteroidales</taxon>
        <taxon>Bacteroidaceae</taxon>
        <taxon>Bacteroides</taxon>
    </lineage>
</organism>
<dbReference type="EMBL" id="CZAE01000002">
    <property type="protein sequence ID" value="CUO60875.1"/>
    <property type="molecule type" value="Genomic_DNA"/>
</dbReference>
<sequence length="188" mass="21247">MDNENIKYDPHNYRIHGEENKRLINKSLVECGAGRSIVVDRDDVIISGNGVYEQAQSLGLKVRIIESDGNELIAIKRVDLATDDEKRKLLSFADNRTSDTSSFDFSLLVEDFEVNLPDWGLLSDEIDSLTEDVDSKIPEDLTAPRRKDPPYIKIAFTDMKQAELFEKEMKPLIEKFDGASYVFGGGEL</sequence>
<evidence type="ECO:0000313" key="1">
    <source>
        <dbReference type="EMBL" id="CUO60875.1"/>
    </source>
</evidence>
<dbReference type="AlphaFoldDB" id="A0A174GKB4"/>
<reference evidence="1 2" key="1">
    <citation type="submission" date="2015-09" db="EMBL/GenBank/DDBJ databases">
        <authorList>
            <consortium name="Pathogen Informatics"/>
        </authorList>
    </citation>
    <scope>NUCLEOTIDE SEQUENCE [LARGE SCALE GENOMIC DNA]</scope>
    <source>
        <strain evidence="1 2">2789STDY5834846</strain>
    </source>
</reference>